<dbReference type="OrthoDB" id="1441538at2"/>
<dbReference type="Proteomes" id="UP000324550">
    <property type="component" value="Unassembled WGS sequence"/>
</dbReference>
<name>A0A5D0GRT2_9FLAO</name>
<keyword evidence="1" id="KW-0472">Membrane</keyword>
<keyword evidence="1" id="KW-0812">Transmembrane</keyword>
<dbReference type="GO" id="GO:0008146">
    <property type="term" value="F:sulfotransferase activity"/>
    <property type="evidence" value="ECO:0007669"/>
    <property type="project" value="InterPro"/>
</dbReference>
<gene>
    <name evidence="3" type="ORF">FVF61_00480</name>
</gene>
<feature type="domain" description="Sulfotransferase" evidence="2">
    <location>
        <begin position="247"/>
        <end position="395"/>
    </location>
</feature>
<dbReference type="InterPro" id="IPR000863">
    <property type="entry name" value="Sulfotransferase_dom"/>
</dbReference>
<dbReference type="AlphaFoldDB" id="A0A5D0GRT2"/>
<feature type="transmembrane region" description="Helical" evidence="1">
    <location>
        <begin position="63"/>
        <end position="84"/>
    </location>
</feature>
<organism evidence="3 4">
    <name type="scientific">Formosa maritima</name>
    <dbReference type="NCBI Taxonomy" id="2592046"/>
    <lineage>
        <taxon>Bacteria</taxon>
        <taxon>Pseudomonadati</taxon>
        <taxon>Bacteroidota</taxon>
        <taxon>Flavobacteriia</taxon>
        <taxon>Flavobacteriales</taxon>
        <taxon>Flavobacteriaceae</taxon>
        <taxon>Formosa</taxon>
    </lineage>
</organism>
<feature type="transmembrane region" description="Helical" evidence="1">
    <location>
        <begin position="26"/>
        <end position="51"/>
    </location>
</feature>
<protein>
    <submittedName>
        <fullName evidence="3">Sulfotransferase family protein</fullName>
    </submittedName>
</protein>
<dbReference type="Pfam" id="PF00685">
    <property type="entry name" value="Sulfotransfer_1"/>
    <property type="match status" value="1"/>
</dbReference>
<evidence type="ECO:0000256" key="1">
    <source>
        <dbReference type="SAM" id="Phobius"/>
    </source>
</evidence>
<sequence>MFLSNAVLSKEDETIKQKKLIAALKAMLISLGITIGLIGVIVVLTCLPVYIFKLIKNMNSQELDLSSIWVIISFSIGTIIPFLIKRKKPTEDYSEASILFHKLILNNYNLSRMLFSFDNRFKKGEKIQDKDTFLIVSGLARAGTTSLTDQLFKAAAFSSLDYSNMPLLLAPNLWKKMYDPKKVTLKERKHGDKMLFGLNTIEALEEYFFKVFLNDSFISNYYLERHDISEEVYKNYIKYQSLVRQDNESTYLSKNNNIILRYESLRKFNKDFKIIYLFRKPEEHAYSLLNQHKRFSEFQNEDEFIQTYLNWLGHHEFGQNQKVFKFGDDEPIILYDKNTLNYWLSIWLNYYSYLINLVDENYLLIEYEDYLNKPKEVLQFIEKYMNMTFDFSNIEPFTNTRKIDTSNCDPKLLEATDSIYQKLKLRKLKV</sequence>
<dbReference type="InterPro" id="IPR027417">
    <property type="entry name" value="P-loop_NTPase"/>
</dbReference>
<reference evidence="3 4" key="1">
    <citation type="submission" date="2019-08" db="EMBL/GenBank/DDBJ databases">
        <title>Formosa sediminis sp. nov., isolated from marine sediment.</title>
        <authorList>
            <person name="Cao W.R."/>
        </authorList>
    </citation>
    <scope>NUCLEOTIDE SEQUENCE [LARGE SCALE GENOMIC DNA]</scope>
    <source>
        <strain evidence="3 4">1494</strain>
    </source>
</reference>
<dbReference type="SUPFAM" id="SSF52540">
    <property type="entry name" value="P-loop containing nucleoside triphosphate hydrolases"/>
    <property type="match status" value="1"/>
</dbReference>
<dbReference type="EMBL" id="VSFC01000002">
    <property type="protein sequence ID" value="TYA60222.1"/>
    <property type="molecule type" value="Genomic_DNA"/>
</dbReference>
<dbReference type="Gene3D" id="3.40.50.300">
    <property type="entry name" value="P-loop containing nucleotide triphosphate hydrolases"/>
    <property type="match status" value="1"/>
</dbReference>
<keyword evidence="3" id="KW-0808">Transferase</keyword>
<comment type="caution">
    <text evidence="3">The sequence shown here is derived from an EMBL/GenBank/DDBJ whole genome shotgun (WGS) entry which is preliminary data.</text>
</comment>
<keyword evidence="1" id="KW-1133">Transmembrane helix</keyword>
<keyword evidence="4" id="KW-1185">Reference proteome</keyword>
<evidence type="ECO:0000313" key="3">
    <source>
        <dbReference type="EMBL" id="TYA60222.1"/>
    </source>
</evidence>
<proteinExistence type="predicted"/>
<accession>A0A5D0GRT2</accession>
<evidence type="ECO:0000313" key="4">
    <source>
        <dbReference type="Proteomes" id="UP000324550"/>
    </source>
</evidence>
<evidence type="ECO:0000259" key="2">
    <source>
        <dbReference type="Pfam" id="PF00685"/>
    </source>
</evidence>